<feature type="domain" description="Glyoxalase-like" evidence="1">
    <location>
        <begin position="8"/>
        <end position="196"/>
    </location>
</feature>
<keyword evidence="3" id="KW-1185">Reference proteome</keyword>
<evidence type="ECO:0000313" key="3">
    <source>
        <dbReference type="Proteomes" id="UP000277007"/>
    </source>
</evidence>
<proteinExistence type="predicted"/>
<sequence>MSNQTLGIDHPVVTVRDHAAALRQYRAIGFSPSPVSYHPWGTVLSLLMFRDNFIELIGVHDPALFGTNAVNGFCYGRNVGLFLERAEGLGLVALHSTDSDEDHARLVARGLSSQGRIDFRRAMRKADGTPDTAVVSLGLFLNERHRDVSHFICHQHRPELIWVPEWQRHPNGAHSVAAVSYLARDPQDLEERFTALYGADRVKALEDGLHVDAGCGAFRVLSPGGAERSLGDLPLPWWADGAPHGIAITVATSRFDELESLWRGNGIDSQRSPSGSLLLEPRLCGNVILEFVAG</sequence>
<dbReference type="InterPro" id="IPR025870">
    <property type="entry name" value="Glyoxalase-like_dom"/>
</dbReference>
<protein>
    <submittedName>
        <fullName evidence="2">VOC family protein</fullName>
    </submittedName>
</protein>
<name>A0A431VAR1_9PROT</name>
<dbReference type="EMBL" id="RXMA01000038">
    <property type="protein sequence ID" value="RTR14599.1"/>
    <property type="molecule type" value="Genomic_DNA"/>
</dbReference>
<dbReference type="RefSeq" id="WP_126620124.1">
    <property type="nucleotide sequence ID" value="NZ_JBHUCY010000032.1"/>
</dbReference>
<evidence type="ECO:0000259" key="1">
    <source>
        <dbReference type="Pfam" id="PF13468"/>
    </source>
</evidence>
<dbReference type="OrthoDB" id="9812467at2"/>
<organism evidence="2 3">
    <name type="scientific">Azospirillum griseum</name>
    <dbReference type="NCBI Taxonomy" id="2496639"/>
    <lineage>
        <taxon>Bacteria</taxon>
        <taxon>Pseudomonadati</taxon>
        <taxon>Pseudomonadota</taxon>
        <taxon>Alphaproteobacteria</taxon>
        <taxon>Rhodospirillales</taxon>
        <taxon>Azospirillaceae</taxon>
        <taxon>Azospirillum</taxon>
    </lineage>
</organism>
<evidence type="ECO:0000313" key="2">
    <source>
        <dbReference type="EMBL" id="RTR14599.1"/>
    </source>
</evidence>
<gene>
    <name evidence="2" type="ORF">EJ903_23655</name>
</gene>
<accession>A0A431VAR1</accession>
<reference evidence="2 3" key="1">
    <citation type="submission" date="2018-12" db="EMBL/GenBank/DDBJ databases">
        <authorList>
            <person name="Yang Y."/>
        </authorList>
    </citation>
    <scope>NUCLEOTIDE SEQUENCE [LARGE SCALE GENOMIC DNA]</scope>
    <source>
        <strain evidence="2 3">L-25-5w-1</strain>
    </source>
</reference>
<dbReference type="InterPro" id="IPR029068">
    <property type="entry name" value="Glyas_Bleomycin-R_OHBP_Dase"/>
</dbReference>
<dbReference type="PANTHER" id="PTHR40265:SF1">
    <property type="entry name" value="GLYOXALASE-LIKE DOMAIN-CONTAINING PROTEIN"/>
    <property type="match status" value="1"/>
</dbReference>
<comment type="caution">
    <text evidence="2">The sequence shown here is derived from an EMBL/GenBank/DDBJ whole genome shotgun (WGS) entry which is preliminary data.</text>
</comment>
<dbReference type="Gene3D" id="3.10.180.10">
    <property type="entry name" value="2,3-Dihydroxybiphenyl 1,2-Dioxygenase, domain 1"/>
    <property type="match status" value="1"/>
</dbReference>
<dbReference type="Pfam" id="PF13468">
    <property type="entry name" value="Glyoxalase_3"/>
    <property type="match status" value="1"/>
</dbReference>
<dbReference type="PANTHER" id="PTHR40265">
    <property type="entry name" value="BLL2707 PROTEIN"/>
    <property type="match status" value="1"/>
</dbReference>
<dbReference type="Proteomes" id="UP000277007">
    <property type="component" value="Unassembled WGS sequence"/>
</dbReference>
<dbReference type="AlphaFoldDB" id="A0A431VAR1"/>
<dbReference type="SUPFAM" id="SSF54593">
    <property type="entry name" value="Glyoxalase/Bleomycin resistance protein/Dihydroxybiphenyl dioxygenase"/>
    <property type="match status" value="2"/>
</dbReference>